<dbReference type="EMBL" id="JYNZ01000002">
    <property type="protein sequence ID" value="KXK27383.1"/>
    <property type="molecule type" value="Genomic_DNA"/>
</dbReference>
<comment type="similarity">
    <text evidence="1">Belongs to the uracil-DNA glycosylase (UDG) superfamily. UNG family.</text>
</comment>
<dbReference type="InterPro" id="IPR036895">
    <property type="entry name" value="Uracil-DNA_glycosylase-like_sf"/>
</dbReference>
<evidence type="ECO:0000256" key="4">
    <source>
        <dbReference type="ARBA" id="ARBA00023204"/>
    </source>
</evidence>
<dbReference type="EC" id="3.2.2.27" evidence="6"/>
<organism evidence="6 7">
    <name type="scientific">candidate division WS6 bacterium OLB20</name>
    <dbReference type="NCBI Taxonomy" id="1617426"/>
    <lineage>
        <taxon>Bacteria</taxon>
        <taxon>Candidatus Dojkabacteria</taxon>
    </lineage>
</organism>
<evidence type="ECO:0000313" key="7">
    <source>
        <dbReference type="Proteomes" id="UP000070457"/>
    </source>
</evidence>
<dbReference type="Proteomes" id="UP000070457">
    <property type="component" value="Unassembled WGS sequence"/>
</dbReference>
<feature type="active site" description="Proton acceptor" evidence="5">
    <location>
        <position position="65"/>
    </location>
</feature>
<keyword evidence="6" id="KW-0326">Glycosidase</keyword>
<dbReference type="PANTHER" id="PTHR11264">
    <property type="entry name" value="URACIL-DNA GLYCOSYLASE"/>
    <property type="match status" value="1"/>
</dbReference>
<dbReference type="InterPro" id="IPR018085">
    <property type="entry name" value="Ura-DNA_Glyclase_AS"/>
</dbReference>
<dbReference type="PATRIC" id="fig|1617426.3.peg.254"/>
<reference evidence="6 7" key="1">
    <citation type="submission" date="2015-02" db="EMBL/GenBank/DDBJ databases">
        <title>Improved understanding of the partial-nitritation anammox process through 23 genomes representing the majority of the microbial community.</title>
        <authorList>
            <person name="Speth D.R."/>
            <person name="In T Zandt M."/>
            <person name="Guerrero Cruz S."/>
            <person name="Jetten M.S."/>
            <person name="Dutilh B.E."/>
        </authorList>
    </citation>
    <scope>NUCLEOTIDE SEQUENCE [LARGE SCALE GENOMIC DNA]</scope>
    <source>
        <strain evidence="6">OLB20</strain>
    </source>
</reference>
<sequence>MNVRLEQSWLSLLAEEFSKPYFAGLADFIRTEYATARVFPHPKAIFRALDTCPVENVKVVILGQDPYHKVKAIMLTDCHFRLKKVIRFHHHSPISLKSLHRIPETAFRITGI</sequence>
<dbReference type="STRING" id="1617426.TR69_WS6001000259"/>
<evidence type="ECO:0000256" key="3">
    <source>
        <dbReference type="ARBA" id="ARBA00022801"/>
    </source>
</evidence>
<evidence type="ECO:0000313" key="6">
    <source>
        <dbReference type="EMBL" id="KXK27383.1"/>
    </source>
</evidence>
<dbReference type="PROSITE" id="PS00130">
    <property type="entry name" value="U_DNA_GLYCOSYLASE"/>
    <property type="match status" value="1"/>
</dbReference>
<dbReference type="InterPro" id="IPR002043">
    <property type="entry name" value="UDG_fam1"/>
</dbReference>
<proteinExistence type="inferred from homology"/>
<name>A0A136M0G1_9BACT</name>
<dbReference type="Gene3D" id="3.40.470.10">
    <property type="entry name" value="Uracil-DNA glycosylase-like domain"/>
    <property type="match status" value="1"/>
</dbReference>
<keyword evidence="2" id="KW-0227">DNA damage</keyword>
<dbReference type="GO" id="GO:0004844">
    <property type="term" value="F:uracil DNA N-glycosylase activity"/>
    <property type="evidence" value="ECO:0007669"/>
    <property type="project" value="UniProtKB-EC"/>
</dbReference>
<dbReference type="GO" id="GO:0097510">
    <property type="term" value="P:base-excision repair, AP site formation via deaminated base removal"/>
    <property type="evidence" value="ECO:0007669"/>
    <property type="project" value="TreeGrafter"/>
</dbReference>
<comment type="caution">
    <text evidence="6">The sequence shown here is derived from an EMBL/GenBank/DDBJ whole genome shotgun (WGS) entry which is preliminary data.</text>
</comment>
<keyword evidence="3 6" id="KW-0378">Hydrolase</keyword>
<evidence type="ECO:0000256" key="5">
    <source>
        <dbReference type="PROSITE-ProRule" id="PRU10072"/>
    </source>
</evidence>
<dbReference type="PANTHER" id="PTHR11264:SF0">
    <property type="entry name" value="URACIL-DNA GLYCOSYLASE"/>
    <property type="match status" value="1"/>
</dbReference>
<dbReference type="AlphaFoldDB" id="A0A136M0G1"/>
<keyword evidence="4" id="KW-0234">DNA repair</keyword>
<dbReference type="SUPFAM" id="SSF52141">
    <property type="entry name" value="Uracil-DNA glycosylase-like"/>
    <property type="match status" value="1"/>
</dbReference>
<gene>
    <name evidence="6" type="primary">ung_1</name>
    <name evidence="6" type="ORF">TR69_WS6001000259</name>
</gene>
<protein>
    <submittedName>
        <fullName evidence="6">Uracil-DNA glycosylase</fullName>
        <ecNumber evidence="6">3.2.2.27</ecNumber>
    </submittedName>
</protein>
<evidence type="ECO:0000256" key="1">
    <source>
        <dbReference type="ARBA" id="ARBA00008184"/>
    </source>
</evidence>
<accession>A0A136M0G1</accession>
<evidence type="ECO:0000256" key="2">
    <source>
        <dbReference type="ARBA" id="ARBA00022763"/>
    </source>
</evidence>